<accession>A0A9P4HR79</accession>
<proteinExistence type="inferred from homology"/>
<protein>
    <submittedName>
        <fullName evidence="7">Inner centromere protein-like protein mis6</fullName>
    </submittedName>
</protein>
<dbReference type="InterPro" id="IPR012485">
    <property type="entry name" value="CENP-I"/>
</dbReference>
<evidence type="ECO:0000256" key="6">
    <source>
        <dbReference type="ARBA" id="ARBA00023328"/>
    </source>
</evidence>
<name>A0A9P4HR79_9PEZI</name>
<dbReference type="AlphaFoldDB" id="A0A9P4HR79"/>
<keyword evidence="6" id="KW-0137">Centromere</keyword>
<dbReference type="OrthoDB" id="6347512at2759"/>
<dbReference type="EMBL" id="ML978753">
    <property type="protein sequence ID" value="KAF2083885.1"/>
    <property type="molecule type" value="Genomic_DNA"/>
</dbReference>
<dbReference type="GO" id="GO:0005634">
    <property type="term" value="C:nucleus"/>
    <property type="evidence" value="ECO:0007669"/>
    <property type="project" value="UniProtKB-SubCell"/>
</dbReference>
<gene>
    <name evidence="7" type="ORF">K490DRAFT_50512</name>
</gene>
<evidence type="ECO:0000256" key="3">
    <source>
        <dbReference type="ARBA" id="ARBA00005470"/>
    </source>
</evidence>
<feature type="non-terminal residue" evidence="7">
    <location>
        <position position="1"/>
    </location>
</feature>
<comment type="subcellular location">
    <subcellularLocation>
        <location evidence="2">Chromosome</location>
        <location evidence="2">Centromere</location>
    </subcellularLocation>
    <subcellularLocation>
        <location evidence="1">Nucleus</location>
    </subcellularLocation>
</comment>
<dbReference type="CDD" id="cd22647">
    <property type="entry name" value="CTF3_NTD_HEAT"/>
    <property type="match status" value="1"/>
</dbReference>
<comment type="similarity">
    <text evidence="3">Belongs to the CENP-I/CTF3 family.</text>
</comment>
<evidence type="ECO:0000256" key="1">
    <source>
        <dbReference type="ARBA" id="ARBA00004123"/>
    </source>
</evidence>
<keyword evidence="8" id="KW-1185">Reference proteome</keyword>
<dbReference type="Pfam" id="PF07778">
    <property type="entry name" value="CENP-I"/>
    <property type="match status" value="1"/>
</dbReference>
<evidence type="ECO:0000313" key="7">
    <source>
        <dbReference type="EMBL" id="KAF2083885.1"/>
    </source>
</evidence>
<organism evidence="7 8">
    <name type="scientific">Saccharata proteae CBS 121410</name>
    <dbReference type="NCBI Taxonomy" id="1314787"/>
    <lineage>
        <taxon>Eukaryota</taxon>
        <taxon>Fungi</taxon>
        <taxon>Dikarya</taxon>
        <taxon>Ascomycota</taxon>
        <taxon>Pezizomycotina</taxon>
        <taxon>Dothideomycetes</taxon>
        <taxon>Dothideomycetes incertae sedis</taxon>
        <taxon>Botryosphaeriales</taxon>
        <taxon>Saccharataceae</taxon>
        <taxon>Saccharata</taxon>
    </lineage>
</organism>
<dbReference type="GO" id="GO:0000070">
    <property type="term" value="P:mitotic sister chromatid segregation"/>
    <property type="evidence" value="ECO:0007669"/>
    <property type="project" value="TreeGrafter"/>
</dbReference>
<dbReference type="Proteomes" id="UP000799776">
    <property type="component" value="Unassembled WGS sequence"/>
</dbReference>
<sequence length="393" mass="43623">VADQLVLASTTPAKQRKENVSTVVDAICDHAYQHGLGPDDLRQLVALVARKNLLDQTSLTNLINNLYPADRVPSAVLFTIVGSLGQGATKPSAATQSRLLKWLIATNDAVEDASALSRSYSVLFNLLDMISLRTPLCHLLSLLTQRKHVRPFRIQQLLELVRVTGPDPALIGLLQVYKDYYPDIIIGSTASARTSLPIQAQDEWRQRMHAIQEAHAVRVAQDLPQQNGFKVVRQGAKRTKVSVLPEVRTSRAHETSVTLEEVHSADDLANLLDKIELPNQLVSSLKDPLLQKYLILHPSDAALRRIESWLQSYFRDILDIVKTGSSPPAHLTEILNGLLSYTKSCKVHFPVAIFSFNRFELATNPSRFLYQLHASSLRHTCQSGMARAIATPS</sequence>
<dbReference type="PANTHER" id="PTHR48208">
    <property type="entry name" value="CENTROMERE PROTEIN I"/>
    <property type="match status" value="1"/>
</dbReference>
<dbReference type="PANTHER" id="PTHR48208:SF2">
    <property type="entry name" value="CENTROMERE PROTEIN I"/>
    <property type="match status" value="1"/>
</dbReference>
<comment type="caution">
    <text evidence="7">The sequence shown here is derived from an EMBL/GenBank/DDBJ whole genome shotgun (WGS) entry which is preliminary data.</text>
</comment>
<evidence type="ECO:0000256" key="5">
    <source>
        <dbReference type="ARBA" id="ARBA00023242"/>
    </source>
</evidence>
<evidence type="ECO:0000313" key="8">
    <source>
        <dbReference type="Proteomes" id="UP000799776"/>
    </source>
</evidence>
<dbReference type="GO" id="GO:0034080">
    <property type="term" value="P:CENP-A containing chromatin assembly"/>
    <property type="evidence" value="ECO:0007669"/>
    <property type="project" value="TreeGrafter"/>
</dbReference>
<evidence type="ECO:0000256" key="2">
    <source>
        <dbReference type="ARBA" id="ARBA00004584"/>
    </source>
</evidence>
<keyword evidence="5" id="KW-0539">Nucleus</keyword>
<keyword evidence="4" id="KW-0158">Chromosome</keyword>
<evidence type="ECO:0000256" key="4">
    <source>
        <dbReference type="ARBA" id="ARBA00022454"/>
    </source>
</evidence>
<reference evidence="7" key="1">
    <citation type="journal article" date="2020" name="Stud. Mycol.">
        <title>101 Dothideomycetes genomes: a test case for predicting lifestyles and emergence of pathogens.</title>
        <authorList>
            <person name="Haridas S."/>
            <person name="Albert R."/>
            <person name="Binder M."/>
            <person name="Bloem J."/>
            <person name="Labutti K."/>
            <person name="Salamov A."/>
            <person name="Andreopoulos B."/>
            <person name="Baker S."/>
            <person name="Barry K."/>
            <person name="Bills G."/>
            <person name="Bluhm B."/>
            <person name="Cannon C."/>
            <person name="Castanera R."/>
            <person name="Culley D."/>
            <person name="Daum C."/>
            <person name="Ezra D."/>
            <person name="Gonzalez J."/>
            <person name="Henrissat B."/>
            <person name="Kuo A."/>
            <person name="Liang C."/>
            <person name="Lipzen A."/>
            <person name="Lutzoni F."/>
            <person name="Magnuson J."/>
            <person name="Mondo S."/>
            <person name="Nolan M."/>
            <person name="Ohm R."/>
            <person name="Pangilinan J."/>
            <person name="Park H.-J."/>
            <person name="Ramirez L."/>
            <person name="Alfaro M."/>
            <person name="Sun H."/>
            <person name="Tritt A."/>
            <person name="Yoshinaga Y."/>
            <person name="Zwiers L.-H."/>
            <person name="Turgeon B."/>
            <person name="Goodwin S."/>
            <person name="Spatafora J."/>
            <person name="Crous P."/>
            <person name="Grigoriev I."/>
        </authorList>
    </citation>
    <scope>NUCLEOTIDE SEQUENCE</scope>
    <source>
        <strain evidence="7">CBS 121410</strain>
    </source>
</reference>
<dbReference type="GO" id="GO:0000939">
    <property type="term" value="C:inner kinetochore"/>
    <property type="evidence" value="ECO:0007669"/>
    <property type="project" value="TreeGrafter"/>
</dbReference>